<keyword evidence="19" id="KW-1185">Reference proteome</keyword>
<dbReference type="InterPro" id="IPR012910">
    <property type="entry name" value="Plug_dom"/>
</dbReference>
<dbReference type="KEGG" id="apor:DDU33_07165"/>
<evidence type="ECO:0000313" key="19">
    <source>
        <dbReference type="Proteomes" id="UP000244920"/>
    </source>
</evidence>
<organism evidence="18 19">
    <name type="scientific">Actinobacillus porcitonsillarum</name>
    <dbReference type="NCBI Taxonomy" id="189834"/>
    <lineage>
        <taxon>Bacteria</taxon>
        <taxon>Pseudomonadati</taxon>
        <taxon>Pseudomonadota</taxon>
        <taxon>Gammaproteobacteria</taxon>
        <taxon>Pasteurellales</taxon>
        <taxon>Pasteurellaceae</taxon>
        <taxon>Actinobacillus</taxon>
    </lineage>
</organism>
<evidence type="ECO:0000259" key="17">
    <source>
        <dbReference type="Pfam" id="PF07715"/>
    </source>
</evidence>
<dbReference type="EMBL" id="CP029206">
    <property type="protein sequence ID" value="AWI51277.1"/>
    <property type="molecule type" value="Genomic_DNA"/>
</dbReference>
<comment type="similarity">
    <text evidence="2">Belongs to the TonB-dependent receptor family. Hemoglobin/haptoglobin binding protein subfamily.</text>
</comment>
<dbReference type="InterPro" id="IPR037066">
    <property type="entry name" value="Plug_dom_sf"/>
</dbReference>
<feature type="short sequence motif" description="TonB C-terminal box" evidence="13">
    <location>
        <begin position="810"/>
        <end position="827"/>
    </location>
</feature>
<keyword evidence="3 12" id="KW-0813">Transport</keyword>
<protein>
    <submittedName>
        <fullName evidence="18">TonB-dependent hemoglobin/transferrin/lactoferrin family receptor</fullName>
    </submittedName>
</protein>
<keyword evidence="4 12" id="KW-1134">Transmembrane beta strand</keyword>
<evidence type="ECO:0000256" key="4">
    <source>
        <dbReference type="ARBA" id="ARBA00022452"/>
    </source>
</evidence>
<gene>
    <name evidence="18" type="ORF">DDU33_07165</name>
</gene>
<dbReference type="InterPro" id="IPR010949">
    <property type="entry name" value="TonB_Hb/transfer/lactofer_rcpt"/>
</dbReference>
<evidence type="ECO:0000256" key="11">
    <source>
        <dbReference type="ARBA" id="ARBA00023237"/>
    </source>
</evidence>
<keyword evidence="9 12" id="KW-0472">Membrane</keyword>
<feature type="signal peptide" evidence="15">
    <location>
        <begin position="1"/>
        <end position="31"/>
    </location>
</feature>
<reference evidence="19" key="1">
    <citation type="submission" date="2018-05" db="EMBL/GenBank/DDBJ databases">
        <title>Complete genome sequence of Actinobacillus porcitonsillarum reference strain 9953L55 (CCUG 46996).</title>
        <authorList>
            <person name="Dona V."/>
            <person name="Perreten V."/>
        </authorList>
    </citation>
    <scope>NUCLEOTIDE SEQUENCE [LARGE SCALE GENOMIC DNA]</scope>
    <source>
        <strain evidence="19">9953L55</strain>
    </source>
</reference>
<dbReference type="Proteomes" id="UP000244920">
    <property type="component" value="Chromosome"/>
</dbReference>
<evidence type="ECO:0000256" key="1">
    <source>
        <dbReference type="ARBA" id="ARBA00004571"/>
    </source>
</evidence>
<keyword evidence="10 18" id="KW-0675">Receptor</keyword>
<accession>A0A2U8FK27</accession>
<evidence type="ECO:0000259" key="16">
    <source>
        <dbReference type="Pfam" id="PF00593"/>
    </source>
</evidence>
<evidence type="ECO:0000256" key="3">
    <source>
        <dbReference type="ARBA" id="ARBA00022448"/>
    </source>
</evidence>
<dbReference type="CDD" id="cd01347">
    <property type="entry name" value="ligand_gated_channel"/>
    <property type="match status" value="1"/>
</dbReference>
<dbReference type="Gene3D" id="2.40.170.20">
    <property type="entry name" value="TonB-dependent receptor, beta-barrel domain"/>
    <property type="match status" value="1"/>
</dbReference>
<feature type="chain" id="PRO_5015955142" evidence="15">
    <location>
        <begin position="32"/>
        <end position="827"/>
    </location>
</feature>
<comment type="subcellular location">
    <subcellularLocation>
        <location evidence="1 12">Cell outer membrane</location>
        <topology evidence="1 12">Multi-pass membrane protein</topology>
    </subcellularLocation>
</comment>
<feature type="domain" description="TonB-dependent receptor plug" evidence="17">
    <location>
        <begin position="61"/>
        <end position="162"/>
    </location>
</feature>
<dbReference type="InterPro" id="IPR036942">
    <property type="entry name" value="Beta-barrel_TonB_sf"/>
</dbReference>
<dbReference type="InterPro" id="IPR000531">
    <property type="entry name" value="Beta-barrel_TonB"/>
</dbReference>
<dbReference type="GO" id="GO:0044718">
    <property type="term" value="P:siderophore transmembrane transport"/>
    <property type="evidence" value="ECO:0007669"/>
    <property type="project" value="TreeGrafter"/>
</dbReference>
<dbReference type="SUPFAM" id="SSF56935">
    <property type="entry name" value="Porins"/>
    <property type="match status" value="1"/>
</dbReference>
<evidence type="ECO:0000256" key="8">
    <source>
        <dbReference type="ARBA" id="ARBA00023077"/>
    </source>
</evidence>
<dbReference type="PROSITE" id="PS52016">
    <property type="entry name" value="TONB_DEPENDENT_REC_3"/>
    <property type="match status" value="1"/>
</dbReference>
<dbReference type="Pfam" id="PF00593">
    <property type="entry name" value="TonB_dep_Rec_b-barrel"/>
    <property type="match status" value="1"/>
</dbReference>
<evidence type="ECO:0000256" key="9">
    <source>
        <dbReference type="ARBA" id="ARBA00023136"/>
    </source>
</evidence>
<evidence type="ECO:0000256" key="15">
    <source>
        <dbReference type="SAM" id="SignalP"/>
    </source>
</evidence>
<sequence length="827" mass="94338">MLKSSKTVNIPVFKYSAIALTLFTLNSLSSAQQNTMSLDTINISENLDSRTSNTPNIIKKNVKNIQTELIRDTRDLVRYATDIGISDNGQRLKGFAIRGVEGNRVGISIDSVSLPDSEENSLYARYGNFNNSRLAIDSELVRNIDIVRGSDSLNFGSGSLGGHVNYHTLEAYDLIEENKHFGGLFRSGYSSKNREWTNTVGLAYANEVIDTIFVYSQRYGHEMKSAGGNTHVQSEGYYDTPRDIARRAEIGAARITPDPSTHKNHSYLAKLGWNIIPGHRLGLSVSGQNNSNYIDEKSYSLTTYWREADDEQKRLNANAHYEFAPESTLLSLIRTDIDYQKTENSALNYKGSFDRTGGNWREGFLYEKGALQNRDHRNNKTEFYRISTRLDSQPLQIFGAEHLLRLRAFAARRDFENINNDEIIDIDGRVKGKETYTIQYPMRTQLYGVDLKNDITFNDIFSAHIGFGYHYEKVKPQHLNPQVPCGKSSNFGRLCASVDMHGKSFKNWNGLLGLDAHLDPNWMIGYQWSTGYRTPTASEMYFTFESAYGNWAANPHLDSEKSSNHSIFLQGKGKYGSLDLTLYQTRYRDFLFEQETSITRNDPTCDWYAAYYTGCTGERTDYYQQMVNLDRARINGIEIKGNLDLHQFIGFSKGFKLHGALGYSKGKLSTSDSLLSIQPLKVVVGLDYEHPSETWGIFSRLTYLGNKKPKDAQVSELTERCVLSEFDYWVGNQVCKKTESYLKTESYRWLNAKAFIFDLFGYYKPTKNITLRAGIYNLLNRKYHTWDSLRGLNRRATVNSIDWDKGQGLERFYAPGRNYSASVEVRF</sequence>
<dbReference type="NCBIfam" id="TIGR01786">
    <property type="entry name" value="TonB-hemlactrns"/>
    <property type="match status" value="1"/>
</dbReference>
<name>A0A2U8FK27_9PAST</name>
<dbReference type="PANTHER" id="PTHR30069:SF29">
    <property type="entry name" value="HEMOGLOBIN AND HEMOGLOBIN-HAPTOGLOBIN-BINDING PROTEIN 1-RELATED"/>
    <property type="match status" value="1"/>
</dbReference>
<dbReference type="InterPro" id="IPR039426">
    <property type="entry name" value="TonB-dep_rcpt-like"/>
</dbReference>
<evidence type="ECO:0000256" key="6">
    <source>
        <dbReference type="ARBA" id="ARBA00022729"/>
    </source>
</evidence>
<keyword evidence="11 12" id="KW-0998">Cell outer membrane</keyword>
<dbReference type="PANTHER" id="PTHR30069">
    <property type="entry name" value="TONB-DEPENDENT OUTER MEMBRANE RECEPTOR"/>
    <property type="match status" value="1"/>
</dbReference>
<evidence type="ECO:0000256" key="2">
    <source>
        <dbReference type="ARBA" id="ARBA00008143"/>
    </source>
</evidence>
<dbReference type="RefSeq" id="WP_005818532.1">
    <property type="nucleotide sequence ID" value="NZ_CP029206.1"/>
</dbReference>
<dbReference type="GO" id="GO:0015344">
    <property type="term" value="F:siderophore uptake transmembrane transporter activity"/>
    <property type="evidence" value="ECO:0007669"/>
    <property type="project" value="TreeGrafter"/>
</dbReference>
<keyword evidence="7" id="KW-0677">Repeat</keyword>
<evidence type="ECO:0000256" key="13">
    <source>
        <dbReference type="PROSITE-ProRule" id="PRU10144"/>
    </source>
</evidence>
<keyword evidence="6 15" id="KW-0732">Signal</keyword>
<dbReference type="Pfam" id="PF07715">
    <property type="entry name" value="Plug"/>
    <property type="match status" value="1"/>
</dbReference>
<feature type="domain" description="TonB-dependent receptor-like beta-barrel" evidence="16">
    <location>
        <begin position="287"/>
        <end position="778"/>
    </location>
</feature>
<evidence type="ECO:0000256" key="12">
    <source>
        <dbReference type="PROSITE-ProRule" id="PRU01360"/>
    </source>
</evidence>
<dbReference type="AlphaFoldDB" id="A0A2U8FK27"/>
<proteinExistence type="inferred from homology"/>
<dbReference type="Gene3D" id="2.170.130.10">
    <property type="entry name" value="TonB-dependent receptor, plug domain"/>
    <property type="match status" value="1"/>
</dbReference>
<evidence type="ECO:0000256" key="7">
    <source>
        <dbReference type="ARBA" id="ARBA00022737"/>
    </source>
</evidence>
<keyword evidence="5 12" id="KW-0812">Transmembrane</keyword>
<dbReference type="PROSITE" id="PS01156">
    <property type="entry name" value="TONB_DEPENDENT_REC_2"/>
    <property type="match status" value="1"/>
</dbReference>
<evidence type="ECO:0000256" key="5">
    <source>
        <dbReference type="ARBA" id="ARBA00022692"/>
    </source>
</evidence>
<evidence type="ECO:0000313" key="18">
    <source>
        <dbReference type="EMBL" id="AWI51277.1"/>
    </source>
</evidence>
<evidence type="ECO:0000256" key="14">
    <source>
        <dbReference type="RuleBase" id="RU003357"/>
    </source>
</evidence>
<dbReference type="GO" id="GO:0009279">
    <property type="term" value="C:cell outer membrane"/>
    <property type="evidence" value="ECO:0007669"/>
    <property type="project" value="UniProtKB-SubCell"/>
</dbReference>
<keyword evidence="8 14" id="KW-0798">TonB box</keyword>
<dbReference type="InterPro" id="IPR010917">
    <property type="entry name" value="TonB_rcpt_CS"/>
</dbReference>
<evidence type="ECO:0000256" key="10">
    <source>
        <dbReference type="ARBA" id="ARBA00023170"/>
    </source>
</evidence>